<dbReference type="EMBL" id="FCNV02000014">
    <property type="protein sequence ID" value="SAL46693.1"/>
    <property type="molecule type" value="Genomic_DNA"/>
</dbReference>
<keyword evidence="5 7" id="KW-1133">Transmembrane helix</keyword>
<dbReference type="Pfam" id="PF01566">
    <property type="entry name" value="Nramp"/>
    <property type="match status" value="1"/>
</dbReference>
<feature type="transmembrane region" description="Helical" evidence="7">
    <location>
        <begin position="323"/>
        <end position="347"/>
    </location>
</feature>
<dbReference type="GO" id="GO:0005886">
    <property type="term" value="C:plasma membrane"/>
    <property type="evidence" value="ECO:0007669"/>
    <property type="project" value="TreeGrafter"/>
</dbReference>
<evidence type="ECO:0000313" key="8">
    <source>
        <dbReference type="EMBL" id="SAL46693.1"/>
    </source>
</evidence>
<keyword evidence="9" id="KW-1185">Reference proteome</keyword>
<dbReference type="GO" id="GO:0034755">
    <property type="term" value="P:iron ion transmembrane transport"/>
    <property type="evidence" value="ECO:0007669"/>
    <property type="project" value="TreeGrafter"/>
</dbReference>
<dbReference type="PANTHER" id="PTHR11706:SF33">
    <property type="entry name" value="NATURAL RESISTANCE-ASSOCIATED MACROPHAGE PROTEIN 2"/>
    <property type="match status" value="1"/>
</dbReference>
<keyword evidence="3 7" id="KW-0812">Transmembrane</keyword>
<name>A0A658R3D6_9BURK</name>
<comment type="caution">
    <text evidence="8">The sequence shown here is derived from an EMBL/GenBank/DDBJ whole genome shotgun (WGS) entry which is preliminary data.</text>
</comment>
<sequence>MSTPSNVSPPDVTQRGAVLDDAHIGDIRGAFGSIAHHDTAPRGTWWARLRTLLAILGPGLIVMVGDNDAGAFGTYTQAGQNYGTTLLWTMLLLVPVLYVNQEMVLRLGAVTGVGHARLIFERFGKFWGAFSVIDLFLLNALTIVTEFIGITFVLDFFGIPRIAGVCIAAALTMAAVSTGDFRRFERFAVGLCVLSLVLVPVLVAIHPPVSQMTRDLVVPNWPAHAKLSDVMLLVIGIVGTTVAPWQLFFQQSYVIDKRITPRFMKYEKVDLWIGIAFVLIGAVAMMSFTAALFAGHPEAGNFTDAGGVIAGLGKYVGRTSATLFAVALLDASIIGAAAVSLSTAYAIGDVFKIRHSLHRGVTDAKGFYLVYFGIVALAAAIVLIPGSPLGLLTEAVQTLAGVLLPSATVFLLLLCNDKAVLGPWVNSKKLNLFTGSVIWMLVMLSIILTASVMYPDIAGKTIIDVLVGGTALAIVGYAATLLLRRASPGKHVPHAPVDHAQRNAWRMPSLNTLKPQKMTLATRVWMGVLRAYLVIAVGLVVFKVLQMTLLK</sequence>
<evidence type="ECO:0000256" key="2">
    <source>
        <dbReference type="ARBA" id="ARBA00022448"/>
    </source>
</evidence>
<feature type="transmembrane region" description="Helical" evidence="7">
    <location>
        <begin position="156"/>
        <end position="176"/>
    </location>
</feature>
<evidence type="ECO:0000256" key="1">
    <source>
        <dbReference type="ARBA" id="ARBA00004141"/>
    </source>
</evidence>
<feature type="transmembrane region" description="Helical" evidence="7">
    <location>
        <begin position="524"/>
        <end position="545"/>
    </location>
</feature>
<feature type="transmembrane region" description="Helical" evidence="7">
    <location>
        <begin position="45"/>
        <end position="65"/>
    </location>
</feature>
<keyword evidence="4" id="KW-0769">Symport</keyword>
<evidence type="ECO:0000256" key="7">
    <source>
        <dbReference type="SAM" id="Phobius"/>
    </source>
</evidence>
<keyword evidence="6 7" id="KW-0472">Membrane</keyword>
<proteinExistence type="predicted"/>
<accession>A0A658R3D6</accession>
<feature type="transmembrane region" description="Helical" evidence="7">
    <location>
        <begin position="395"/>
        <end position="415"/>
    </location>
</feature>
<evidence type="ECO:0000313" key="9">
    <source>
        <dbReference type="Proteomes" id="UP000198263"/>
    </source>
</evidence>
<dbReference type="PANTHER" id="PTHR11706">
    <property type="entry name" value="SOLUTE CARRIER PROTEIN FAMILY 11 MEMBER"/>
    <property type="match status" value="1"/>
</dbReference>
<dbReference type="OrthoDB" id="9787548at2"/>
<evidence type="ECO:0000256" key="5">
    <source>
        <dbReference type="ARBA" id="ARBA00022989"/>
    </source>
</evidence>
<dbReference type="InterPro" id="IPR001046">
    <property type="entry name" value="NRAMP_fam"/>
</dbReference>
<evidence type="ECO:0000256" key="6">
    <source>
        <dbReference type="ARBA" id="ARBA00023136"/>
    </source>
</evidence>
<dbReference type="AlphaFoldDB" id="A0A658R3D6"/>
<comment type="subcellular location">
    <subcellularLocation>
        <location evidence="1">Membrane</location>
        <topology evidence="1">Multi-pass membrane protein</topology>
    </subcellularLocation>
</comment>
<evidence type="ECO:0000256" key="4">
    <source>
        <dbReference type="ARBA" id="ARBA00022847"/>
    </source>
</evidence>
<dbReference type="GO" id="GO:0015086">
    <property type="term" value="F:cadmium ion transmembrane transporter activity"/>
    <property type="evidence" value="ECO:0007669"/>
    <property type="project" value="TreeGrafter"/>
</dbReference>
<reference evidence="8 9" key="1">
    <citation type="submission" date="2016-01" db="EMBL/GenBank/DDBJ databases">
        <authorList>
            <person name="Peeters C."/>
        </authorList>
    </citation>
    <scope>NUCLEOTIDE SEQUENCE [LARGE SCALE GENOMIC DNA]</scope>
    <source>
        <strain evidence="8">LMG 29315</strain>
    </source>
</reference>
<feature type="transmembrane region" description="Helical" evidence="7">
    <location>
        <begin position="461"/>
        <end position="483"/>
    </location>
</feature>
<gene>
    <name evidence="8" type="ORF">AWB72_04875</name>
</gene>
<dbReference type="GO" id="GO:0005384">
    <property type="term" value="F:manganese ion transmembrane transporter activity"/>
    <property type="evidence" value="ECO:0007669"/>
    <property type="project" value="TreeGrafter"/>
</dbReference>
<feature type="transmembrane region" description="Helical" evidence="7">
    <location>
        <begin position="188"/>
        <end position="210"/>
    </location>
</feature>
<dbReference type="GO" id="GO:0015293">
    <property type="term" value="F:symporter activity"/>
    <property type="evidence" value="ECO:0007669"/>
    <property type="project" value="UniProtKB-KW"/>
</dbReference>
<feature type="transmembrane region" description="Helical" evidence="7">
    <location>
        <begin position="436"/>
        <end position="455"/>
    </location>
</feature>
<evidence type="ECO:0000256" key="3">
    <source>
        <dbReference type="ARBA" id="ARBA00022692"/>
    </source>
</evidence>
<organism evidence="8 9">
    <name type="scientific">Caballeronia concitans</name>
    <dbReference type="NCBI Taxonomy" id="1777133"/>
    <lineage>
        <taxon>Bacteria</taxon>
        <taxon>Pseudomonadati</taxon>
        <taxon>Pseudomonadota</taxon>
        <taxon>Betaproteobacteria</taxon>
        <taxon>Burkholderiales</taxon>
        <taxon>Burkholderiaceae</taxon>
        <taxon>Caballeronia</taxon>
    </lineage>
</organism>
<feature type="transmembrane region" description="Helical" evidence="7">
    <location>
        <begin position="126"/>
        <end position="150"/>
    </location>
</feature>
<protein>
    <submittedName>
        <fullName evidence="8">Natural resistance-associated macrophage protein</fullName>
    </submittedName>
</protein>
<keyword evidence="2" id="KW-0813">Transport</keyword>
<dbReference type="Proteomes" id="UP000198263">
    <property type="component" value="Unassembled WGS sequence"/>
</dbReference>
<feature type="transmembrane region" description="Helical" evidence="7">
    <location>
        <begin position="269"/>
        <end position="294"/>
    </location>
</feature>
<feature type="transmembrane region" description="Helical" evidence="7">
    <location>
        <begin position="85"/>
        <end position="105"/>
    </location>
</feature>
<feature type="transmembrane region" description="Helical" evidence="7">
    <location>
        <begin position="368"/>
        <end position="389"/>
    </location>
</feature>
<dbReference type="RefSeq" id="WP_040053447.1">
    <property type="nucleotide sequence ID" value="NZ_FCNV02000014.1"/>
</dbReference>
<feature type="transmembrane region" description="Helical" evidence="7">
    <location>
        <begin position="230"/>
        <end position="249"/>
    </location>
</feature>